<dbReference type="Pfam" id="PF02518">
    <property type="entry name" value="HATPase_c"/>
    <property type="match status" value="1"/>
</dbReference>
<dbReference type="CDD" id="cd00075">
    <property type="entry name" value="HATPase"/>
    <property type="match status" value="1"/>
</dbReference>
<dbReference type="Pfam" id="PF00512">
    <property type="entry name" value="HisKA"/>
    <property type="match status" value="1"/>
</dbReference>
<dbReference type="EMBL" id="JAUJEB010000003">
    <property type="protein sequence ID" value="MDN5213550.1"/>
    <property type="molecule type" value="Genomic_DNA"/>
</dbReference>
<dbReference type="Gene3D" id="2.60.40.10">
    <property type="entry name" value="Immunoglobulins"/>
    <property type="match status" value="1"/>
</dbReference>
<dbReference type="SUPFAM" id="SSF46689">
    <property type="entry name" value="Homeodomain-like"/>
    <property type="match status" value="1"/>
</dbReference>
<dbReference type="PANTHER" id="PTHR43547:SF2">
    <property type="entry name" value="HYBRID SIGNAL TRANSDUCTION HISTIDINE KINASE C"/>
    <property type="match status" value="1"/>
</dbReference>
<dbReference type="SMART" id="SM00388">
    <property type="entry name" value="HisKA"/>
    <property type="match status" value="1"/>
</dbReference>
<dbReference type="InterPro" id="IPR011110">
    <property type="entry name" value="Reg_prop"/>
</dbReference>
<dbReference type="InterPro" id="IPR003594">
    <property type="entry name" value="HATPase_dom"/>
</dbReference>
<dbReference type="Gene3D" id="1.10.287.130">
    <property type="match status" value="1"/>
</dbReference>
<evidence type="ECO:0000256" key="4">
    <source>
        <dbReference type="ARBA" id="ARBA00023015"/>
    </source>
</evidence>
<evidence type="ECO:0000313" key="11">
    <source>
        <dbReference type="EMBL" id="MDN5213550.1"/>
    </source>
</evidence>
<evidence type="ECO:0000256" key="1">
    <source>
        <dbReference type="ARBA" id="ARBA00000085"/>
    </source>
</evidence>
<dbReference type="InterPro" id="IPR001789">
    <property type="entry name" value="Sig_transdc_resp-reg_receiver"/>
</dbReference>
<dbReference type="RefSeq" id="WP_346758888.1">
    <property type="nucleotide sequence ID" value="NZ_JAUJEB010000003.1"/>
</dbReference>
<dbReference type="PROSITE" id="PS01124">
    <property type="entry name" value="HTH_ARAC_FAMILY_2"/>
    <property type="match status" value="1"/>
</dbReference>
<dbReference type="SUPFAM" id="SSF52172">
    <property type="entry name" value="CheY-like"/>
    <property type="match status" value="1"/>
</dbReference>
<proteinExistence type="predicted"/>
<name>A0ABT8L719_9BACT</name>
<dbReference type="PROSITE" id="PS50110">
    <property type="entry name" value="RESPONSE_REGULATORY"/>
    <property type="match status" value="1"/>
</dbReference>
<feature type="domain" description="HTH araC/xylS-type" evidence="8">
    <location>
        <begin position="1283"/>
        <end position="1382"/>
    </location>
</feature>
<dbReference type="InterPro" id="IPR036097">
    <property type="entry name" value="HisK_dim/P_sf"/>
</dbReference>
<dbReference type="SUPFAM" id="SSF63829">
    <property type="entry name" value="Calcium-dependent phosphotriesterase"/>
    <property type="match status" value="3"/>
</dbReference>
<dbReference type="InterPro" id="IPR036890">
    <property type="entry name" value="HATPase_C_sf"/>
</dbReference>
<evidence type="ECO:0000259" key="8">
    <source>
        <dbReference type="PROSITE" id="PS01124"/>
    </source>
</evidence>
<dbReference type="Proteomes" id="UP001172083">
    <property type="component" value="Unassembled WGS sequence"/>
</dbReference>
<reference evidence="11" key="1">
    <citation type="submission" date="2023-06" db="EMBL/GenBank/DDBJ databases">
        <title>Genomic of Agaribacillus aureum.</title>
        <authorList>
            <person name="Wang G."/>
        </authorList>
    </citation>
    <scope>NUCLEOTIDE SEQUENCE</scope>
    <source>
        <strain evidence="11">BMA12</strain>
    </source>
</reference>
<dbReference type="Gene3D" id="3.40.50.2300">
    <property type="match status" value="1"/>
</dbReference>
<dbReference type="SMART" id="SM00342">
    <property type="entry name" value="HTH_ARAC"/>
    <property type="match status" value="1"/>
</dbReference>
<dbReference type="InterPro" id="IPR018062">
    <property type="entry name" value="HTH_AraC-typ_CS"/>
</dbReference>
<dbReference type="InterPro" id="IPR018060">
    <property type="entry name" value="HTH_AraC"/>
</dbReference>
<dbReference type="InterPro" id="IPR003661">
    <property type="entry name" value="HisK_dim/P_dom"/>
</dbReference>
<dbReference type="SUPFAM" id="SSF55874">
    <property type="entry name" value="ATPase domain of HSP90 chaperone/DNA topoisomerase II/histidine kinase"/>
    <property type="match status" value="1"/>
</dbReference>
<dbReference type="Gene3D" id="2.130.10.10">
    <property type="entry name" value="YVTN repeat-like/Quinoprotein amine dehydrogenase"/>
    <property type="match status" value="4"/>
</dbReference>
<dbReference type="InterPro" id="IPR009057">
    <property type="entry name" value="Homeodomain-like_sf"/>
</dbReference>
<evidence type="ECO:0000313" key="12">
    <source>
        <dbReference type="Proteomes" id="UP001172083"/>
    </source>
</evidence>
<evidence type="ECO:0000259" key="10">
    <source>
        <dbReference type="PROSITE" id="PS50110"/>
    </source>
</evidence>
<evidence type="ECO:0000256" key="3">
    <source>
        <dbReference type="ARBA" id="ARBA00022553"/>
    </source>
</evidence>
<gene>
    <name evidence="11" type="ORF">QQ020_15875</name>
</gene>
<dbReference type="Gene3D" id="1.10.10.60">
    <property type="entry name" value="Homeodomain-like"/>
    <property type="match status" value="1"/>
</dbReference>
<dbReference type="Gene3D" id="3.30.565.10">
    <property type="entry name" value="Histidine kinase-like ATPase, C-terminal domain"/>
    <property type="match status" value="1"/>
</dbReference>
<evidence type="ECO:0000256" key="6">
    <source>
        <dbReference type="ARBA" id="ARBA00023163"/>
    </source>
</evidence>
<keyword evidence="5" id="KW-0238">DNA-binding</keyword>
<dbReference type="Pfam" id="PF07495">
    <property type="entry name" value="Y_Y_Y"/>
    <property type="match status" value="1"/>
</dbReference>
<dbReference type="CDD" id="cd00082">
    <property type="entry name" value="HisKA"/>
    <property type="match status" value="1"/>
</dbReference>
<sequence length="1386" mass="159647">MSQKINFKRISPGLSNSTITRVYQDRYGYLWIGTRNGLNRYDGVSNKVYENTFNDTTSLSDNYVLSIYEDKQNNLWVGTNFGGLNLLSRDHDTFTRYKADNRPGDISDNAISSIIEDSEGNLWVGTKNKGLNLFLGRDKGFKHFRNDVNNSRSLSHENISRLFEDLDGNLWVGTEGGGLNLFDKVSGEFIRFVHDVDDETSIGSNFVTTIHQSSKDKIWVGTRGNGVNLLYKDTQGDYRFERFAHRENAENSISHNTVLSLCEDVKGKLWIGTENGGLNRYDPITGAFDHYYYDPNNQNSISNNSIWSIYEDNSDMLWVGTYNQGLNIVDVYSHRFKHYGINIFDQASINNGNVTSIYEDDDHNLWIGTDGGGLNFYDAKTNKFTYYRYDPNNSNSIGSDAVIGIFEDSKNNLWVGTYNGGLSLFDRKTRSFKRYKHDESDPSSIDSDNIYSILEDRKGRLWVSTYRNSIDLYDPDTDSFRHLKFDSEEVVNTVNLNAMKIFEDSEGYIWICTETGIAKLQIDDDLKVKFVKYEYDEKDAYGLSNNLVNTIFEDRNKNLWIGTGSGLNLFDRPSETFKTFRMEDGLPSNVIFGILEDDHGNLWISTSLGISKFNIQKKTFRNYDKLDGLQSNEFLRGSCFKNDDGEFYFGGINGFNVFHPDKVKDNPFIPPVYITGLSIDNVEVTPESEKSPLKGYIADTREITLNHDQSTFSLNFTALSYSQASKNKFAYKLDGYDRNWQEVVNIRSAHYNKIPPGDYTFWVKGSNNDGLWNEKITSMKITILPPLWKTWWAYCIYVLMAAAFAYMLHKNIINRERLKSNLELERANRAHSENLYRSKIQFFTNLSHELRTPLTLIIGPLEKLISMHEGSKFLREQLYIINQNSHRLLRLVTQLLDFRKAESGNLKLKVAQGNIIKFIREIILSFQGYAAQKQIELKFSSSQDDVQVYFDRDQMEKVIFNLLSNALKYTSEQGHIRIDIHQIKKDKLNDHPDSPSQKNSYFQHGYVEIAVRDDGKGIAEEHWEDIFERFYSIDNHEKHEDLGTGIGLSLAKTLVELHHGSIDVESKLGEFSCFRIRLPLGRPGLNYDNFLKGFRDSEDIYNYQKTDEELHVTNGDLVQHPSAVDFQNEDEQPILLIIEDNNDVRKYITSVFEADYKLYEAKDGLEGFELAQSVVPDLIISDVMMPKMDGITLCHKLKSEFKTSHIPIILLTARTSLIFKMEGLETGADDYITKPFNASLIKVRARNLITSRKILRKHFLNRDGMKVEPSNVSYTSKDELFLNDAIKIVEKNMSDANFTVEYLGRELGMSRMQLYRKLKSLTGFSANEFIRLLRLKRAAQLLNHNQMTISEITYEVGFTDLQYFRSCFKRQYGVNPSEYNQEPIVE</sequence>
<dbReference type="InterPro" id="IPR011123">
    <property type="entry name" value="Y_Y_Y"/>
</dbReference>
<keyword evidence="4" id="KW-0805">Transcription regulation</keyword>
<dbReference type="Pfam" id="PF12833">
    <property type="entry name" value="HTH_18"/>
    <property type="match status" value="1"/>
</dbReference>
<dbReference type="InterPro" id="IPR013783">
    <property type="entry name" value="Ig-like_fold"/>
</dbReference>
<dbReference type="Pfam" id="PF00072">
    <property type="entry name" value="Response_reg"/>
    <property type="match status" value="1"/>
</dbReference>
<dbReference type="Pfam" id="PF07494">
    <property type="entry name" value="Reg_prop"/>
    <property type="match status" value="11"/>
</dbReference>
<comment type="catalytic activity">
    <reaction evidence="1">
        <text>ATP + protein L-histidine = ADP + protein N-phospho-L-histidine.</text>
        <dbReference type="EC" id="2.7.13.3"/>
    </reaction>
</comment>
<feature type="domain" description="Histidine kinase" evidence="9">
    <location>
        <begin position="845"/>
        <end position="1082"/>
    </location>
</feature>
<evidence type="ECO:0000256" key="2">
    <source>
        <dbReference type="ARBA" id="ARBA00012438"/>
    </source>
</evidence>
<dbReference type="EC" id="2.7.13.3" evidence="2"/>
<protein>
    <recommendedName>
        <fullName evidence="2">histidine kinase</fullName>
        <ecNumber evidence="2">2.7.13.3</ecNumber>
    </recommendedName>
</protein>
<organism evidence="11 12">
    <name type="scientific">Agaribacillus aureus</name>
    <dbReference type="NCBI Taxonomy" id="3051825"/>
    <lineage>
        <taxon>Bacteria</taxon>
        <taxon>Pseudomonadati</taxon>
        <taxon>Bacteroidota</taxon>
        <taxon>Cytophagia</taxon>
        <taxon>Cytophagales</taxon>
        <taxon>Splendidivirgaceae</taxon>
        <taxon>Agaribacillus</taxon>
    </lineage>
</organism>
<evidence type="ECO:0000259" key="9">
    <source>
        <dbReference type="PROSITE" id="PS50109"/>
    </source>
</evidence>
<dbReference type="PANTHER" id="PTHR43547">
    <property type="entry name" value="TWO-COMPONENT HISTIDINE KINASE"/>
    <property type="match status" value="1"/>
</dbReference>
<feature type="modified residue" description="4-aspartylphosphate" evidence="7">
    <location>
        <position position="1182"/>
    </location>
</feature>
<dbReference type="CDD" id="cd17574">
    <property type="entry name" value="REC_OmpR"/>
    <property type="match status" value="1"/>
</dbReference>
<evidence type="ECO:0000256" key="5">
    <source>
        <dbReference type="ARBA" id="ARBA00023125"/>
    </source>
</evidence>
<keyword evidence="12" id="KW-1185">Reference proteome</keyword>
<dbReference type="SMART" id="SM00387">
    <property type="entry name" value="HATPase_c"/>
    <property type="match status" value="1"/>
</dbReference>
<dbReference type="InterPro" id="IPR011006">
    <property type="entry name" value="CheY-like_superfamily"/>
</dbReference>
<accession>A0ABT8L719</accession>
<dbReference type="InterPro" id="IPR004358">
    <property type="entry name" value="Sig_transdc_His_kin-like_C"/>
</dbReference>
<evidence type="ECO:0000256" key="7">
    <source>
        <dbReference type="PROSITE-ProRule" id="PRU00169"/>
    </source>
</evidence>
<dbReference type="SMART" id="SM00448">
    <property type="entry name" value="REC"/>
    <property type="match status" value="1"/>
</dbReference>
<dbReference type="SUPFAM" id="SSF47384">
    <property type="entry name" value="Homodimeric domain of signal transducing histidine kinase"/>
    <property type="match status" value="1"/>
</dbReference>
<keyword evidence="6" id="KW-0804">Transcription</keyword>
<comment type="caution">
    <text evidence="11">The sequence shown here is derived from an EMBL/GenBank/DDBJ whole genome shotgun (WGS) entry which is preliminary data.</text>
</comment>
<keyword evidence="3 7" id="KW-0597">Phosphoprotein</keyword>
<dbReference type="PROSITE" id="PS00041">
    <property type="entry name" value="HTH_ARAC_FAMILY_1"/>
    <property type="match status" value="1"/>
</dbReference>
<dbReference type="PRINTS" id="PR00344">
    <property type="entry name" value="BCTRLSENSOR"/>
</dbReference>
<dbReference type="PROSITE" id="PS50109">
    <property type="entry name" value="HIS_KIN"/>
    <property type="match status" value="1"/>
</dbReference>
<dbReference type="InterPro" id="IPR015943">
    <property type="entry name" value="WD40/YVTN_repeat-like_dom_sf"/>
</dbReference>
<feature type="domain" description="Response regulatory" evidence="10">
    <location>
        <begin position="1134"/>
        <end position="1249"/>
    </location>
</feature>
<dbReference type="InterPro" id="IPR005467">
    <property type="entry name" value="His_kinase_dom"/>
</dbReference>